<dbReference type="HAMAP" id="MF_00564">
    <property type="entry name" value="RNase_PH"/>
    <property type="match status" value="1"/>
</dbReference>
<dbReference type="GO" id="GO:0008033">
    <property type="term" value="P:tRNA processing"/>
    <property type="evidence" value="ECO:0007669"/>
    <property type="project" value="UniProtKB-KW"/>
</dbReference>
<dbReference type="CDD" id="cd11362">
    <property type="entry name" value="RNase_PH_bact"/>
    <property type="match status" value="1"/>
</dbReference>
<dbReference type="InterPro" id="IPR015847">
    <property type="entry name" value="ExoRNase_PH_dom2"/>
</dbReference>
<organism evidence="8">
    <name type="scientific">mine drainage metagenome</name>
    <dbReference type="NCBI Taxonomy" id="410659"/>
    <lineage>
        <taxon>unclassified sequences</taxon>
        <taxon>metagenomes</taxon>
        <taxon>ecological metagenomes</taxon>
    </lineage>
</organism>
<dbReference type="InterPro" id="IPR027408">
    <property type="entry name" value="PNPase/RNase_PH_dom_sf"/>
</dbReference>
<dbReference type="GO" id="GO:0006364">
    <property type="term" value="P:rRNA processing"/>
    <property type="evidence" value="ECO:0007669"/>
    <property type="project" value="UniProtKB-KW"/>
</dbReference>
<dbReference type="Pfam" id="PF03725">
    <property type="entry name" value="RNase_PH_C"/>
    <property type="match status" value="1"/>
</dbReference>
<accession>E6PDX6</accession>
<comment type="similarity">
    <text evidence="1">Belongs to the RNase PH family.</text>
</comment>
<keyword evidence="5" id="KW-0694">RNA-binding</keyword>
<evidence type="ECO:0000259" key="7">
    <source>
        <dbReference type="Pfam" id="PF03725"/>
    </source>
</evidence>
<dbReference type="InterPro" id="IPR050080">
    <property type="entry name" value="RNase_PH"/>
</dbReference>
<evidence type="ECO:0000259" key="6">
    <source>
        <dbReference type="Pfam" id="PF01138"/>
    </source>
</evidence>
<dbReference type="GO" id="GO:0009022">
    <property type="term" value="F:tRNA nucleotidyltransferase activity"/>
    <property type="evidence" value="ECO:0007669"/>
    <property type="project" value="UniProtKB-EC"/>
</dbReference>
<keyword evidence="2" id="KW-0698">rRNA processing</keyword>
<dbReference type="SUPFAM" id="SSF55666">
    <property type="entry name" value="Ribonuclease PH domain 2-like"/>
    <property type="match status" value="1"/>
</dbReference>
<evidence type="ECO:0000256" key="3">
    <source>
        <dbReference type="ARBA" id="ARBA00022555"/>
    </source>
</evidence>
<evidence type="ECO:0000256" key="4">
    <source>
        <dbReference type="ARBA" id="ARBA00022694"/>
    </source>
</evidence>
<keyword evidence="8" id="KW-0808">Transferase</keyword>
<dbReference type="PANTHER" id="PTHR11953">
    <property type="entry name" value="EXOSOME COMPLEX COMPONENT"/>
    <property type="match status" value="1"/>
</dbReference>
<evidence type="ECO:0000256" key="5">
    <source>
        <dbReference type="ARBA" id="ARBA00022884"/>
    </source>
</evidence>
<dbReference type="NCBIfam" id="TIGR01966">
    <property type="entry name" value="RNasePH"/>
    <property type="match status" value="1"/>
</dbReference>
<dbReference type="EMBL" id="CABL01000002">
    <property type="protein sequence ID" value="CBH74661.1"/>
    <property type="molecule type" value="Genomic_DNA"/>
</dbReference>
<dbReference type="EC" id="2.7.7.56" evidence="8"/>
<dbReference type="PROSITE" id="PS01277">
    <property type="entry name" value="RIBONUCLEASE_PH"/>
    <property type="match status" value="1"/>
</dbReference>
<dbReference type="InterPro" id="IPR020568">
    <property type="entry name" value="Ribosomal_Su5_D2-typ_SF"/>
</dbReference>
<comment type="caution">
    <text evidence="8">The sequence shown here is derived from an EMBL/GenBank/DDBJ whole genome shotgun (WGS) entry which is preliminary data.</text>
</comment>
<dbReference type="PANTHER" id="PTHR11953:SF0">
    <property type="entry name" value="EXOSOME COMPLEX COMPONENT RRP41"/>
    <property type="match status" value="1"/>
</dbReference>
<dbReference type="InterPro" id="IPR036345">
    <property type="entry name" value="ExoRNase_PH_dom2_sf"/>
</dbReference>
<feature type="domain" description="Exoribonuclease phosphorolytic" evidence="6">
    <location>
        <begin position="3"/>
        <end position="127"/>
    </location>
</feature>
<evidence type="ECO:0000256" key="1">
    <source>
        <dbReference type="ARBA" id="ARBA00006678"/>
    </source>
</evidence>
<reference evidence="8" key="1">
    <citation type="submission" date="2009-10" db="EMBL/GenBank/DDBJ databases">
        <title>Diversity of trophic interactions inside an arsenic-rich microbial ecosystem.</title>
        <authorList>
            <person name="Bertin P.N."/>
            <person name="Heinrich-Salmeron A."/>
            <person name="Pelletier E."/>
            <person name="Goulhen-Chollet F."/>
            <person name="Arsene-Ploetze F."/>
            <person name="Gallien S."/>
            <person name="Calteau A."/>
            <person name="Vallenet D."/>
            <person name="Casiot C."/>
            <person name="Chane-Woon-Ming B."/>
            <person name="Giloteaux L."/>
            <person name="Barakat M."/>
            <person name="Bonnefoy V."/>
            <person name="Bruneel O."/>
            <person name="Chandler M."/>
            <person name="Cleiss J."/>
            <person name="Duran R."/>
            <person name="Elbaz-Poulichet F."/>
            <person name="Fonknechten N."/>
            <person name="Lauga B."/>
            <person name="Mornico D."/>
            <person name="Ortet P."/>
            <person name="Schaeffer C."/>
            <person name="Siguier P."/>
            <person name="Alexander Thil Smith A."/>
            <person name="Van Dorsselaer A."/>
            <person name="Weissenbach J."/>
            <person name="Medigue C."/>
            <person name="Le Paslier D."/>
        </authorList>
    </citation>
    <scope>NUCLEOTIDE SEQUENCE</scope>
</reference>
<proteinExistence type="inferred from homology"/>
<dbReference type="GO" id="GO:0000049">
    <property type="term" value="F:tRNA binding"/>
    <property type="evidence" value="ECO:0007669"/>
    <property type="project" value="UniProtKB-KW"/>
</dbReference>
<dbReference type="Pfam" id="PF01138">
    <property type="entry name" value="RNase_PH"/>
    <property type="match status" value="1"/>
</dbReference>
<gene>
    <name evidence="8" type="primary">rph</name>
    <name evidence="8" type="ORF">CARN1_1764</name>
</gene>
<dbReference type="SUPFAM" id="SSF54211">
    <property type="entry name" value="Ribosomal protein S5 domain 2-like"/>
    <property type="match status" value="1"/>
</dbReference>
<evidence type="ECO:0000256" key="2">
    <source>
        <dbReference type="ARBA" id="ARBA00022552"/>
    </source>
</evidence>
<dbReference type="FunFam" id="3.30.230.70:FF:000003">
    <property type="entry name" value="Ribonuclease PH"/>
    <property type="match status" value="1"/>
</dbReference>
<dbReference type="InterPro" id="IPR001247">
    <property type="entry name" value="ExoRNase_PH_dom1"/>
</dbReference>
<dbReference type="AlphaFoldDB" id="E6PDX6"/>
<dbReference type="InterPro" id="IPR018336">
    <property type="entry name" value="RNase_PH_CS"/>
</dbReference>
<dbReference type="GO" id="GO:0016075">
    <property type="term" value="P:rRNA catabolic process"/>
    <property type="evidence" value="ECO:0007669"/>
    <property type="project" value="TreeGrafter"/>
</dbReference>
<keyword evidence="8" id="KW-0548">Nucleotidyltransferase</keyword>
<dbReference type="Gene3D" id="3.30.230.70">
    <property type="entry name" value="GHMP Kinase, N-terminal domain"/>
    <property type="match status" value="1"/>
</dbReference>
<name>E6PDX6_9ZZZZ</name>
<feature type="domain" description="Exoribonuclease phosphorolytic" evidence="7">
    <location>
        <begin position="144"/>
        <end position="211"/>
    </location>
</feature>
<protein>
    <submittedName>
        <fullName evidence="8">Ribonuclease PH (RNase PH), tRNA nucleotidyltransferase</fullName>
        <ecNumber evidence="8">2.7.7.56</ecNumber>
    </submittedName>
</protein>
<dbReference type="InterPro" id="IPR002381">
    <property type="entry name" value="RNase_PH_bac-type"/>
</dbReference>
<sequence>MRITPNPLDFAEGSALIEVGRTRVLCAATLEERVPPWLKGKGLGWITAEYAMLPRATSERTAREAAKGRQGGRTHEIQRIIGRSLRAIVDTVKLGERTITIDCDVLQADGGTRTASLTGACVALSIALSKRFSQAERARWPMHGLVGAVSVGIVNGTPMLDLNYEEDRNAHVDMNVFMTDAGRYVELQGTAEAEPFGRPELDRMLELASKGIGELFEIQKKAIDEGTRGS</sequence>
<evidence type="ECO:0000313" key="8">
    <source>
        <dbReference type="EMBL" id="CBH74661.1"/>
    </source>
</evidence>
<keyword evidence="4" id="KW-0819">tRNA processing</keyword>
<keyword evidence="3" id="KW-0820">tRNA-binding</keyword>